<dbReference type="GO" id="GO:0046872">
    <property type="term" value="F:metal ion binding"/>
    <property type="evidence" value="ECO:0007669"/>
    <property type="project" value="UniProtKB-UniRule"/>
</dbReference>
<organism evidence="7 8">
    <name type="scientific">Candidatus Collierbacteria bacterium GW2011_GWB2_45_17</name>
    <dbReference type="NCBI Taxonomy" id="1618388"/>
    <lineage>
        <taxon>Bacteria</taxon>
        <taxon>Candidatus Collieribacteriota</taxon>
    </lineage>
</organism>
<evidence type="ECO:0000256" key="5">
    <source>
        <dbReference type="ARBA" id="ARBA00023136"/>
    </source>
</evidence>
<keyword evidence="4 6" id="KW-1133">Transmembrane helix</keyword>
<dbReference type="PANTHER" id="PTHR11706:SF33">
    <property type="entry name" value="NATURAL RESISTANCE-ASSOCIATED MACROPHAGE PROTEIN 2"/>
    <property type="match status" value="1"/>
</dbReference>
<comment type="subcellular location">
    <subcellularLocation>
        <location evidence="6">Cell membrane</location>
        <topology evidence="6">Multi-pass membrane protein</topology>
    </subcellularLocation>
    <subcellularLocation>
        <location evidence="1">Membrane</location>
        <topology evidence="1">Multi-pass membrane protein</topology>
    </subcellularLocation>
</comment>
<feature type="transmembrane region" description="Helical" evidence="6">
    <location>
        <begin position="345"/>
        <end position="363"/>
    </location>
</feature>
<dbReference type="NCBIfam" id="NF001923">
    <property type="entry name" value="PRK00701.1"/>
    <property type="match status" value="1"/>
</dbReference>
<feature type="transmembrane region" description="Helical" evidence="6">
    <location>
        <begin position="161"/>
        <end position="183"/>
    </location>
</feature>
<dbReference type="NCBIfam" id="TIGR01197">
    <property type="entry name" value="nramp"/>
    <property type="match status" value="1"/>
</dbReference>
<dbReference type="InterPro" id="IPR001046">
    <property type="entry name" value="NRAMP_fam"/>
</dbReference>
<keyword evidence="6" id="KW-1003">Cell membrane</keyword>
<feature type="transmembrane region" description="Helical" evidence="6">
    <location>
        <begin position="410"/>
        <end position="431"/>
    </location>
</feature>
<sequence>MLDMSKNIRDDIQLVEVKNNWSWFRKILAFSGPGYLVAVGYMDPGNWATDLAGGSMFGYQLLSVILLSSLIAILLQHLAAKLGIVTGKDLAQASRDYYPKKYRIVLWLLAEVAIIACDLAEVIGSAIALQLLFKIPILIGVLITSLDVFLLLFLQSKGIKYLEALIISLIALIVSCFAIEIFLSRPDMFSIIGSLLPSSRIITDQSMLYIAIGILGATVMPHNLYLHSSLVQARKITGAKNPKNEAIKYATIDSTIALFIATFVNGAILILAAAVFHKNGLHEVAEIQEAYRLLSPLLGTGLAGTLFALALLASGHNSTVTGTMAGQIIMEGFIDLRLKPWQRRLITRLLAITPAIFVILMFGDQFLGKLLVLSQVVLSLQLPFAVIPLVHFTNKREIMGRFVNPLAIKLFASFAAFSITGLNTWMLYSIIK</sequence>
<gene>
    <name evidence="6" type="primary">mntH</name>
    <name evidence="7" type="ORF">UX01_C0005G0002</name>
</gene>
<feature type="transmembrane region" description="Helical" evidence="6">
    <location>
        <begin position="369"/>
        <end position="390"/>
    </location>
</feature>
<comment type="caution">
    <text evidence="7">The sequence shown here is derived from an EMBL/GenBank/DDBJ whole genome shotgun (WGS) entry which is preliminary data.</text>
</comment>
<comment type="function">
    <text evidence="6">H(+)-stimulated, divalent metal cation uptake system.</text>
</comment>
<dbReference type="GO" id="GO:0015293">
    <property type="term" value="F:symporter activity"/>
    <property type="evidence" value="ECO:0007669"/>
    <property type="project" value="UniProtKB-UniRule"/>
</dbReference>
<comment type="similarity">
    <text evidence="6">Belongs to the NRAMP family.</text>
</comment>
<keyword evidence="3 6" id="KW-0812">Transmembrane</keyword>
<accession>A0A837IER2</accession>
<dbReference type="GO" id="GO:0005886">
    <property type="term" value="C:plasma membrane"/>
    <property type="evidence" value="ECO:0007669"/>
    <property type="project" value="UniProtKB-SubCell"/>
</dbReference>
<keyword evidence="2 6" id="KW-0813">Transport</keyword>
<evidence type="ECO:0000313" key="7">
    <source>
        <dbReference type="EMBL" id="KKU00325.1"/>
    </source>
</evidence>
<feature type="transmembrane region" description="Helical" evidence="6">
    <location>
        <begin position="21"/>
        <end position="41"/>
    </location>
</feature>
<evidence type="ECO:0000256" key="4">
    <source>
        <dbReference type="ARBA" id="ARBA00022989"/>
    </source>
</evidence>
<dbReference type="AlphaFoldDB" id="A0A837IER2"/>
<evidence type="ECO:0000256" key="2">
    <source>
        <dbReference type="ARBA" id="ARBA00022448"/>
    </source>
</evidence>
<feature type="transmembrane region" description="Helical" evidence="6">
    <location>
        <begin position="135"/>
        <end position="154"/>
    </location>
</feature>
<dbReference type="GO" id="GO:0015086">
    <property type="term" value="F:cadmium ion transmembrane transporter activity"/>
    <property type="evidence" value="ECO:0007669"/>
    <property type="project" value="TreeGrafter"/>
</dbReference>
<dbReference type="NCBIfam" id="NF037982">
    <property type="entry name" value="Nramp_1"/>
    <property type="match status" value="1"/>
</dbReference>
<evidence type="ECO:0000256" key="6">
    <source>
        <dbReference type="HAMAP-Rule" id="MF_00221"/>
    </source>
</evidence>
<dbReference type="EMBL" id="LCKO01000005">
    <property type="protein sequence ID" value="KKU00325.1"/>
    <property type="molecule type" value="Genomic_DNA"/>
</dbReference>
<feature type="transmembrane region" description="Helical" evidence="6">
    <location>
        <begin position="206"/>
        <end position="226"/>
    </location>
</feature>
<evidence type="ECO:0000313" key="8">
    <source>
        <dbReference type="Proteomes" id="UP000034078"/>
    </source>
</evidence>
<feature type="transmembrane region" description="Helical" evidence="6">
    <location>
        <begin position="256"/>
        <end position="276"/>
    </location>
</feature>
<dbReference type="Proteomes" id="UP000034078">
    <property type="component" value="Unassembled WGS sequence"/>
</dbReference>
<evidence type="ECO:0000256" key="1">
    <source>
        <dbReference type="ARBA" id="ARBA00004141"/>
    </source>
</evidence>
<keyword evidence="6" id="KW-0406">Ion transport</keyword>
<proteinExistence type="inferred from homology"/>
<keyword evidence="6" id="KW-0769">Symport</keyword>
<name>A0A837IER2_9BACT</name>
<dbReference type="GO" id="GO:0034755">
    <property type="term" value="P:iron ion transmembrane transport"/>
    <property type="evidence" value="ECO:0007669"/>
    <property type="project" value="TreeGrafter"/>
</dbReference>
<reference evidence="7 8" key="1">
    <citation type="journal article" date="2015" name="Nature">
        <title>rRNA introns, odd ribosomes, and small enigmatic genomes across a large radiation of phyla.</title>
        <authorList>
            <person name="Brown C.T."/>
            <person name="Hug L.A."/>
            <person name="Thomas B.C."/>
            <person name="Sharon I."/>
            <person name="Castelle C.J."/>
            <person name="Singh A."/>
            <person name="Wilkins M.J."/>
            <person name="Williams K.H."/>
            <person name="Banfield J.F."/>
        </authorList>
    </citation>
    <scope>NUCLEOTIDE SEQUENCE [LARGE SCALE GENOMIC DNA]</scope>
</reference>
<dbReference type="GO" id="GO:0005384">
    <property type="term" value="F:manganese ion transmembrane transporter activity"/>
    <property type="evidence" value="ECO:0007669"/>
    <property type="project" value="TreeGrafter"/>
</dbReference>
<evidence type="ECO:0000256" key="3">
    <source>
        <dbReference type="ARBA" id="ARBA00022692"/>
    </source>
</evidence>
<dbReference type="Pfam" id="PF01566">
    <property type="entry name" value="Nramp"/>
    <property type="match status" value="1"/>
</dbReference>
<dbReference type="PRINTS" id="PR00447">
    <property type="entry name" value="NATRESASSCMP"/>
</dbReference>
<feature type="transmembrane region" description="Helical" evidence="6">
    <location>
        <begin position="104"/>
        <end position="129"/>
    </location>
</feature>
<dbReference type="PANTHER" id="PTHR11706">
    <property type="entry name" value="SOLUTE CARRIER PROTEIN FAMILY 11 MEMBER"/>
    <property type="match status" value="1"/>
</dbReference>
<keyword evidence="5 6" id="KW-0472">Membrane</keyword>
<dbReference type="HAMAP" id="MF_00221">
    <property type="entry name" value="NRAMP"/>
    <property type="match status" value="1"/>
</dbReference>
<feature type="transmembrane region" description="Helical" evidence="6">
    <location>
        <begin position="61"/>
        <end position="84"/>
    </location>
</feature>
<feature type="transmembrane region" description="Helical" evidence="6">
    <location>
        <begin position="296"/>
        <end position="314"/>
    </location>
</feature>
<protein>
    <recommendedName>
        <fullName evidence="6">Divalent metal cation transporter MntH</fullName>
    </recommendedName>
</protein>